<keyword evidence="5" id="KW-0812">Transmembrane</keyword>
<dbReference type="GO" id="GO:0034379">
    <property type="term" value="P:very-low-density lipoprotein particle assembly"/>
    <property type="evidence" value="ECO:0007669"/>
    <property type="project" value="Ensembl"/>
</dbReference>
<dbReference type="GO" id="GO:0048471">
    <property type="term" value="C:perinuclear region of cytoplasm"/>
    <property type="evidence" value="ECO:0007669"/>
    <property type="project" value="Ensembl"/>
</dbReference>
<evidence type="ECO:0000256" key="3">
    <source>
        <dbReference type="ARBA" id="ARBA00023098"/>
    </source>
</evidence>
<name>A0A452RQD3_URSAM</name>
<dbReference type="GO" id="GO:0051047">
    <property type="term" value="P:positive regulation of secretion"/>
    <property type="evidence" value="ECO:0007669"/>
    <property type="project" value="Ensembl"/>
</dbReference>
<dbReference type="GO" id="GO:0019904">
    <property type="term" value="F:protein domain specific binding"/>
    <property type="evidence" value="ECO:0007669"/>
    <property type="project" value="Ensembl"/>
</dbReference>
<dbReference type="SUPFAM" id="SSF56801">
    <property type="entry name" value="Acetyl-CoA synthetase-like"/>
    <property type="match status" value="1"/>
</dbReference>
<sequence>MNNHVSSKPSTMKLKQTINPILLYFIRFLISLYTVLTYIPYYFLFETRQEKANKIKAKPVNSKPESAYRSINSLDGLASVLYPGCDTLDKVFMYAKNKFKDKRLLGTREILNEEDEVQPNGKIFKKVILGNYNWLSYEDVFVRAFNFGNGLQMLGQKPKTNIAIFCETRAEWMIAAQACFMYNFQLVTLYATLGGPAIVHGLNETEVTNIITSKELLQTKLKDIVSLVPRLRHIITVDGKPPTWSEFPKGVIVHTMAAVQALGAKASTENKPLSKPGPLDIAVIMYTSGSTGLPKGVMISHSNIIAGITGMAERIPGLGYVTWSLPVKESLLVLVVNVCAADSIIEIMDRNLQNVMYHKVNEMSGFQRNLFIFRKVRGLLGGNIRLLLCGGAPLSATTQRFMNICFCCPVGQGYGLTESCGAGTITEVWDYNTGRVGAPLVCCEIKLKNWEEGGYFNTDKPHPRGEILIGGQNVTIGYYKNEAKTKADFFEDENGQRWLCTGDIGEFDPDGCLKIIDRKKDLVKLQAGEYVSLGKVEAALKNLSLIDNICAYANSYHSYVIGFVVPNQKELTELARKKGLHGTWEELCNSCEMENEVLKVLSEAAISASLEKFEIPVKIRLSPEPWTPETGLVTDAFKLKRKELKTHYQADIERMYGRK</sequence>
<keyword evidence="3" id="KW-0443">Lipid metabolism</keyword>
<keyword evidence="5" id="KW-0472">Membrane</keyword>
<dbReference type="GO" id="GO:0005886">
    <property type="term" value="C:plasma membrane"/>
    <property type="evidence" value="ECO:0007669"/>
    <property type="project" value="TreeGrafter"/>
</dbReference>
<dbReference type="STRING" id="9643.ENSUAMP00000021489"/>
<gene>
    <name evidence="7" type="primary">ACSL3</name>
</gene>
<dbReference type="Proteomes" id="UP000291022">
    <property type="component" value="Unassembled WGS sequence"/>
</dbReference>
<feature type="domain" description="AMP-dependent synthetase/ligase" evidence="6">
    <location>
        <begin position="127"/>
        <end position="479"/>
    </location>
</feature>
<dbReference type="Ensembl" id="ENSUAMT00000024018.1">
    <property type="protein sequence ID" value="ENSUAMP00000021489.1"/>
    <property type="gene ID" value="ENSUAMG00000016874.1"/>
</dbReference>
<evidence type="ECO:0000259" key="6">
    <source>
        <dbReference type="Pfam" id="PF00501"/>
    </source>
</evidence>
<dbReference type="GO" id="GO:2001247">
    <property type="term" value="P:positive regulation of phosphatidylcholine biosynthetic process"/>
    <property type="evidence" value="ECO:0007669"/>
    <property type="project" value="Ensembl"/>
</dbReference>
<dbReference type="OMA" id="HIFEFIF"/>
<keyword evidence="1" id="KW-0436">Ligase</keyword>
<dbReference type="GO" id="GO:0005794">
    <property type="term" value="C:Golgi apparatus"/>
    <property type="evidence" value="ECO:0007669"/>
    <property type="project" value="Ensembl"/>
</dbReference>
<evidence type="ECO:0000256" key="2">
    <source>
        <dbReference type="ARBA" id="ARBA00022832"/>
    </source>
</evidence>
<dbReference type="GO" id="GO:0005783">
    <property type="term" value="C:endoplasmic reticulum"/>
    <property type="evidence" value="ECO:0007669"/>
    <property type="project" value="Ensembl"/>
</dbReference>
<accession>A0A452RQD3</accession>
<dbReference type="EC" id="6.2.1.3" evidence="4"/>
<keyword evidence="2" id="KW-0276">Fatty acid metabolism</keyword>
<dbReference type="PANTHER" id="PTHR43272:SF13">
    <property type="entry name" value="FATTY ACID COA LIGASE ACSL3"/>
    <property type="match status" value="1"/>
</dbReference>
<organism evidence="7 8">
    <name type="scientific">Ursus americanus</name>
    <name type="common">American black bear</name>
    <name type="synonym">Euarctos americanus</name>
    <dbReference type="NCBI Taxonomy" id="9643"/>
    <lineage>
        <taxon>Eukaryota</taxon>
        <taxon>Metazoa</taxon>
        <taxon>Chordata</taxon>
        <taxon>Craniata</taxon>
        <taxon>Vertebrata</taxon>
        <taxon>Euteleostomi</taxon>
        <taxon>Mammalia</taxon>
        <taxon>Eutheria</taxon>
        <taxon>Laurasiatheria</taxon>
        <taxon>Carnivora</taxon>
        <taxon>Caniformia</taxon>
        <taxon>Ursidae</taxon>
        <taxon>Ursus</taxon>
    </lineage>
</organism>
<evidence type="ECO:0000256" key="4">
    <source>
        <dbReference type="ARBA" id="ARBA00026121"/>
    </source>
</evidence>
<dbReference type="PANTHER" id="PTHR43272">
    <property type="entry name" value="LONG-CHAIN-FATTY-ACID--COA LIGASE"/>
    <property type="match status" value="1"/>
</dbReference>
<evidence type="ECO:0000313" key="8">
    <source>
        <dbReference type="Proteomes" id="UP000291022"/>
    </source>
</evidence>
<dbReference type="Gene3D" id="3.40.50.12780">
    <property type="entry name" value="N-terminal domain of ligase-like"/>
    <property type="match status" value="1"/>
</dbReference>
<reference evidence="8" key="1">
    <citation type="submission" date="2016-06" db="EMBL/GenBank/DDBJ databases">
        <title>De novo assembly and RNA-Seq shows season-dependent expression and editing in black bear kidneys.</title>
        <authorList>
            <person name="Korstanje R."/>
            <person name="Srivastava A."/>
            <person name="Sarsani V.K."/>
            <person name="Sheehan S.M."/>
            <person name="Seger R.L."/>
            <person name="Barter M.E."/>
            <person name="Lindqvist C."/>
            <person name="Brody L.C."/>
            <person name="Mullikin J.C."/>
        </authorList>
    </citation>
    <scope>NUCLEOTIDE SEQUENCE [LARGE SCALE GENOMIC DNA]</scope>
</reference>
<dbReference type="GO" id="GO:0019901">
    <property type="term" value="F:protein kinase binding"/>
    <property type="evidence" value="ECO:0007669"/>
    <property type="project" value="Ensembl"/>
</dbReference>
<dbReference type="GO" id="GO:0042998">
    <property type="term" value="P:positive regulation of Golgi to plasma membrane protein transport"/>
    <property type="evidence" value="ECO:0007669"/>
    <property type="project" value="Ensembl"/>
</dbReference>
<dbReference type="InterPro" id="IPR020845">
    <property type="entry name" value="AMP-binding_CS"/>
</dbReference>
<evidence type="ECO:0000256" key="5">
    <source>
        <dbReference type="SAM" id="Phobius"/>
    </source>
</evidence>
<keyword evidence="5" id="KW-1133">Transmembrane helix</keyword>
<dbReference type="Pfam" id="PF00501">
    <property type="entry name" value="AMP-binding"/>
    <property type="match status" value="1"/>
</dbReference>
<proteinExistence type="predicted"/>
<dbReference type="InterPro" id="IPR000873">
    <property type="entry name" value="AMP-dep_synth/lig_dom"/>
</dbReference>
<dbReference type="GO" id="GO:0044539">
    <property type="term" value="P:long-chain fatty acid import into cell"/>
    <property type="evidence" value="ECO:0007669"/>
    <property type="project" value="Ensembl"/>
</dbReference>
<reference evidence="7" key="3">
    <citation type="submission" date="2025-09" db="UniProtKB">
        <authorList>
            <consortium name="Ensembl"/>
        </authorList>
    </citation>
    <scope>IDENTIFICATION</scope>
</reference>
<protein>
    <recommendedName>
        <fullName evidence="4">long-chain-fatty-acid--CoA ligase</fullName>
        <ecNumber evidence="4">6.2.1.3</ecNumber>
    </recommendedName>
</protein>
<dbReference type="GO" id="GO:0004467">
    <property type="term" value="F:long-chain fatty acid-CoA ligase activity"/>
    <property type="evidence" value="ECO:0007669"/>
    <property type="project" value="UniProtKB-EC"/>
</dbReference>
<dbReference type="GO" id="GO:0035336">
    <property type="term" value="P:long-chain fatty-acyl-CoA metabolic process"/>
    <property type="evidence" value="ECO:0007669"/>
    <property type="project" value="TreeGrafter"/>
</dbReference>
<keyword evidence="8" id="KW-1185">Reference proteome</keyword>
<dbReference type="AlphaFoldDB" id="A0A452RQD3"/>
<dbReference type="GO" id="GO:0005811">
    <property type="term" value="C:lipid droplet"/>
    <property type="evidence" value="ECO:0007669"/>
    <property type="project" value="Ensembl"/>
</dbReference>
<dbReference type="GeneTree" id="ENSGT00940000155954"/>
<reference evidence="7" key="2">
    <citation type="submission" date="2025-08" db="UniProtKB">
        <authorList>
            <consortium name="Ensembl"/>
        </authorList>
    </citation>
    <scope>IDENTIFICATION</scope>
</reference>
<evidence type="ECO:0000256" key="1">
    <source>
        <dbReference type="ARBA" id="ARBA00022598"/>
    </source>
</evidence>
<dbReference type="PROSITE" id="PS00455">
    <property type="entry name" value="AMP_BINDING"/>
    <property type="match status" value="1"/>
</dbReference>
<dbReference type="InterPro" id="IPR042099">
    <property type="entry name" value="ANL_N_sf"/>
</dbReference>
<feature type="transmembrane region" description="Helical" evidence="5">
    <location>
        <begin position="21"/>
        <end position="44"/>
    </location>
</feature>
<dbReference type="GO" id="GO:0030182">
    <property type="term" value="P:neuron differentiation"/>
    <property type="evidence" value="ECO:0007669"/>
    <property type="project" value="TreeGrafter"/>
</dbReference>
<evidence type="ECO:0000313" key="7">
    <source>
        <dbReference type="Ensembl" id="ENSUAMP00000021489.1"/>
    </source>
</evidence>